<dbReference type="RefSeq" id="WP_124079647.1">
    <property type="nucleotide sequence ID" value="NZ_UWPJ01000017.1"/>
</dbReference>
<feature type="chain" id="PRO_5017990564" evidence="8">
    <location>
        <begin position="26"/>
        <end position="436"/>
    </location>
</feature>
<dbReference type="EMBL" id="UWPJ01000017">
    <property type="protein sequence ID" value="VCU70143.1"/>
    <property type="molecule type" value="Genomic_DNA"/>
</dbReference>
<dbReference type="Proteomes" id="UP000277294">
    <property type="component" value="Unassembled WGS sequence"/>
</dbReference>
<comment type="subcellular location">
    <subcellularLocation>
        <location evidence="1">Cell outer membrane</location>
    </subcellularLocation>
</comment>
<name>A0A3P4B1H6_9BURK</name>
<dbReference type="InterPro" id="IPR010130">
    <property type="entry name" value="T1SS_OMP_TolC"/>
</dbReference>
<keyword evidence="5" id="KW-0812">Transmembrane</keyword>
<keyword evidence="8" id="KW-0732">Signal</keyword>
<sequence>MRAWQHAPTLCALLSACAIVPGAHALDLEQAYQAAIANDATFASVRSAYTANLEKLPQARATLLPAVSLTGNRAEASTTRLPGVQYTAETYTLQLVQPLFRWSSWQSYEQAKLQLAVGEAQLAQGRQDLILRVAQAYFDILAAQDNLTFIGAQKEAIREQLESARRNFEIGTATITDTHEAQARYDLAQAQEIQAESDLAVRISALQQITSAPGGDLAKLPPSVNVPAPQPANVGAWSEQAEANSLTVAQASLTREIAMRNIEIAKAGHYPTVDLAANVARTRGLVGQTIVNDFYTTRSVGVQVSVPIFSGMGTTSRVTEAVALSEKARNDLEAARRAAVQNTRVAFQGVHAGLAQVRALEAAQVSSRSALEANKTGYEVGVRINIDVLNAQQQLYSTERDLAKARYDALMSGLRLKAATGILGEDDVSQINRLLR</sequence>
<protein>
    <submittedName>
        <fullName evidence="9">Outer membrane protein TolC</fullName>
    </submittedName>
</protein>
<dbReference type="NCBIfam" id="TIGR01844">
    <property type="entry name" value="type_I_sec_TolC"/>
    <property type="match status" value="1"/>
</dbReference>
<evidence type="ECO:0000256" key="1">
    <source>
        <dbReference type="ARBA" id="ARBA00004442"/>
    </source>
</evidence>
<gene>
    <name evidence="9" type="primary">tolC</name>
    <name evidence="9" type="ORF">PIGHUM_02210</name>
</gene>
<dbReference type="GO" id="GO:0015562">
    <property type="term" value="F:efflux transmembrane transporter activity"/>
    <property type="evidence" value="ECO:0007669"/>
    <property type="project" value="InterPro"/>
</dbReference>
<keyword evidence="3" id="KW-0813">Transport</keyword>
<accession>A0A3P4B1H6</accession>
<dbReference type="GO" id="GO:0009279">
    <property type="term" value="C:cell outer membrane"/>
    <property type="evidence" value="ECO:0007669"/>
    <property type="project" value="UniProtKB-SubCell"/>
</dbReference>
<dbReference type="OrthoDB" id="9813458at2"/>
<evidence type="ECO:0000256" key="3">
    <source>
        <dbReference type="ARBA" id="ARBA00022448"/>
    </source>
</evidence>
<dbReference type="AlphaFoldDB" id="A0A3P4B1H6"/>
<evidence type="ECO:0000256" key="6">
    <source>
        <dbReference type="ARBA" id="ARBA00023136"/>
    </source>
</evidence>
<dbReference type="GO" id="GO:1990281">
    <property type="term" value="C:efflux pump complex"/>
    <property type="evidence" value="ECO:0007669"/>
    <property type="project" value="TreeGrafter"/>
</dbReference>
<evidence type="ECO:0000256" key="2">
    <source>
        <dbReference type="ARBA" id="ARBA00007613"/>
    </source>
</evidence>
<evidence type="ECO:0000256" key="7">
    <source>
        <dbReference type="ARBA" id="ARBA00023237"/>
    </source>
</evidence>
<evidence type="ECO:0000313" key="9">
    <source>
        <dbReference type="EMBL" id="VCU70143.1"/>
    </source>
</evidence>
<dbReference type="PANTHER" id="PTHR30026:SF20">
    <property type="entry name" value="OUTER MEMBRANE PROTEIN TOLC"/>
    <property type="match status" value="1"/>
</dbReference>
<feature type="signal peptide" evidence="8">
    <location>
        <begin position="1"/>
        <end position="25"/>
    </location>
</feature>
<dbReference type="Pfam" id="PF02321">
    <property type="entry name" value="OEP"/>
    <property type="match status" value="2"/>
</dbReference>
<keyword evidence="6" id="KW-0472">Membrane</keyword>
<dbReference type="InterPro" id="IPR051906">
    <property type="entry name" value="TolC-like"/>
</dbReference>
<evidence type="ECO:0000256" key="8">
    <source>
        <dbReference type="SAM" id="SignalP"/>
    </source>
</evidence>
<keyword evidence="7" id="KW-0998">Cell outer membrane</keyword>
<dbReference type="GO" id="GO:0015288">
    <property type="term" value="F:porin activity"/>
    <property type="evidence" value="ECO:0007669"/>
    <property type="project" value="TreeGrafter"/>
</dbReference>
<keyword evidence="10" id="KW-1185">Reference proteome</keyword>
<dbReference type="Gene3D" id="1.20.1600.10">
    <property type="entry name" value="Outer membrane efflux proteins (OEP)"/>
    <property type="match status" value="1"/>
</dbReference>
<reference evidence="9 10" key="1">
    <citation type="submission" date="2018-10" db="EMBL/GenBank/DDBJ databases">
        <authorList>
            <person name="Criscuolo A."/>
        </authorList>
    </citation>
    <scope>NUCLEOTIDE SEQUENCE [LARGE SCALE GENOMIC DNA]</scope>
    <source>
        <strain evidence="9">DnA1</strain>
    </source>
</reference>
<dbReference type="PANTHER" id="PTHR30026">
    <property type="entry name" value="OUTER MEMBRANE PROTEIN TOLC"/>
    <property type="match status" value="1"/>
</dbReference>
<keyword evidence="4" id="KW-1134">Transmembrane beta strand</keyword>
<evidence type="ECO:0000256" key="4">
    <source>
        <dbReference type="ARBA" id="ARBA00022452"/>
    </source>
</evidence>
<dbReference type="PROSITE" id="PS51257">
    <property type="entry name" value="PROKAR_LIPOPROTEIN"/>
    <property type="match status" value="1"/>
</dbReference>
<proteinExistence type="inferred from homology"/>
<evidence type="ECO:0000313" key="10">
    <source>
        <dbReference type="Proteomes" id="UP000277294"/>
    </source>
</evidence>
<comment type="similarity">
    <text evidence="2">Belongs to the outer membrane factor (OMF) (TC 1.B.17) family.</text>
</comment>
<dbReference type="SUPFAM" id="SSF56954">
    <property type="entry name" value="Outer membrane efflux proteins (OEP)"/>
    <property type="match status" value="1"/>
</dbReference>
<evidence type="ECO:0000256" key="5">
    <source>
        <dbReference type="ARBA" id="ARBA00022692"/>
    </source>
</evidence>
<organism evidence="9 10">
    <name type="scientific">Pigmentiphaga humi</name>
    <dbReference type="NCBI Taxonomy" id="2478468"/>
    <lineage>
        <taxon>Bacteria</taxon>
        <taxon>Pseudomonadati</taxon>
        <taxon>Pseudomonadota</taxon>
        <taxon>Betaproteobacteria</taxon>
        <taxon>Burkholderiales</taxon>
        <taxon>Alcaligenaceae</taxon>
        <taxon>Pigmentiphaga</taxon>
    </lineage>
</organism>
<dbReference type="InterPro" id="IPR003423">
    <property type="entry name" value="OMP_efflux"/>
</dbReference>